<dbReference type="Gene3D" id="6.20.250.40">
    <property type="match status" value="1"/>
</dbReference>
<dbReference type="InterPro" id="IPR041611">
    <property type="entry name" value="SKICH"/>
</dbReference>
<sequence length="598" mass="68974">METVPAAAAAAAAAPDPPARTFSQVAFTDIPYSYPPSKPIICRFTLNSDFQSNTRDWVGIFKVGWSSTRDYHTFVWVEVNHDAQGQEIRQAAFKEYYLPKDETEFYQFCYVDNAGQVRGASTAFCFRSPSEQNMESTTDDDMLVITTQEQVEQSQREKAELQKQLDLMRAENQTLKSSLQSDAGRFKEGNEQREAENAKLLKEMDQLKEHNERLKHTLQQQMKENDRLKEEMMIQMTKQMEIQRQDSTEQEKQSASLTSSRSSEERYNRAVMKINQLKEEREELKGKLESQSDEIAKLKGKLRETERELSKTSDSIQLLQVDLQSTNKEKERLSAELQKLQGLKVDADELKRENQELCRRLSQQGSLPTSPQTELRGEVQSLSRQLQDAQVKLAAEKEETRTARRQAEYLEKEMHEVKEQLKNLARGSEMEERRSGKYEMQLRELNALLADKDIALQAKEQEIMLINRERDELTRENQELKGDIERLRSVYTNTAPPAADEPSYLQPDIVAGGDAAASRDQQDRPAQPQNIYETIDSLLVSQDEPLLVCHHCQESFPGITQQELEQHEQSHRVCPFCTMICDNMEQAVFEDHVYSHEL</sequence>
<keyword evidence="1" id="KW-0175">Coiled coil</keyword>
<dbReference type="PANTHER" id="PTHR31915">
    <property type="entry name" value="SKICH DOMAIN-CONTAINING PROTEIN"/>
    <property type="match status" value="1"/>
</dbReference>
<accession>A0A146VHC8</accession>
<dbReference type="Pfam" id="PF17751">
    <property type="entry name" value="SKICH"/>
    <property type="match status" value="1"/>
</dbReference>
<name>A0A146VHC8_FUNHE</name>
<dbReference type="EMBL" id="GCES01069543">
    <property type="protein sequence ID" value="JAR16780.1"/>
    <property type="molecule type" value="Transcribed_RNA"/>
</dbReference>
<dbReference type="CDD" id="cd21968">
    <property type="entry name" value="Zn-C2H2_CALCOCO2"/>
    <property type="match status" value="1"/>
</dbReference>
<evidence type="ECO:0000313" key="4">
    <source>
        <dbReference type="EMBL" id="JAR16780.1"/>
    </source>
</evidence>
<dbReference type="Proteomes" id="UP000265000">
    <property type="component" value="Unplaced"/>
</dbReference>
<dbReference type="PANTHER" id="PTHR31915:SF10">
    <property type="entry name" value="CALCIUM-BINDING AND COILED-COIL DOMAIN 2"/>
    <property type="match status" value="1"/>
</dbReference>
<feature type="region of interest" description="Disordered" evidence="2">
    <location>
        <begin position="241"/>
        <end position="267"/>
    </location>
</feature>
<dbReference type="AlphaFoldDB" id="A0A146VHC8"/>
<reference evidence="4" key="1">
    <citation type="submission" date="2015-01" db="EMBL/GenBank/DDBJ databases">
        <title>EvidentialGene: Evidence-directed Construction of Complete mRNA Transcriptomes without Genomes.</title>
        <authorList>
            <person name="Gilbert D.G."/>
        </authorList>
    </citation>
    <scope>NUCLEOTIDE SEQUENCE</scope>
</reference>
<dbReference type="Gene3D" id="2.60.40.2840">
    <property type="match status" value="1"/>
</dbReference>
<dbReference type="CTD" id="10241"/>
<dbReference type="OrthoDB" id="10015001at2759"/>
<feature type="compositionally biased region" description="Basic and acidic residues" evidence="2">
    <location>
        <begin position="241"/>
        <end position="252"/>
    </location>
</feature>
<dbReference type="InterPro" id="IPR051002">
    <property type="entry name" value="UBA_autophagy_assoc_protein"/>
</dbReference>
<keyword evidence="6" id="KW-1185">Reference proteome</keyword>
<evidence type="ECO:0000256" key="1">
    <source>
        <dbReference type="ARBA" id="ARBA00023054"/>
    </source>
</evidence>
<dbReference type="STRING" id="8078.ENSFHEP00000024218"/>
<organism evidence="4">
    <name type="scientific">Fundulus heteroclitus</name>
    <name type="common">Killifish</name>
    <name type="synonym">Mummichog</name>
    <dbReference type="NCBI Taxonomy" id="8078"/>
    <lineage>
        <taxon>Eukaryota</taxon>
        <taxon>Metazoa</taxon>
        <taxon>Chordata</taxon>
        <taxon>Craniata</taxon>
        <taxon>Vertebrata</taxon>
        <taxon>Euteleostomi</taxon>
        <taxon>Actinopterygii</taxon>
        <taxon>Neopterygii</taxon>
        <taxon>Teleostei</taxon>
        <taxon>Neoteleostei</taxon>
        <taxon>Acanthomorphata</taxon>
        <taxon>Ovalentaria</taxon>
        <taxon>Atherinomorphae</taxon>
        <taxon>Cyprinodontiformes</taxon>
        <taxon>Fundulidae</taxon>
        <taxon>Fundulus</taxon>
    </lineage>
</organism>
<protein>
    <submittedName>
        <fullName evidence="4 5">Calcium binding and coiled-coil domain 2</fullName>
    </submittedName>
</protein>
<dbReference type="GeneTree" id="ENSGT00950000183025"/>
<feature type="domain" description="SKICH" evidence="3">
    <location>
        <begin position="25"/>
        <end position="126"/>
    </location>
</feature>
<evidence type="ECO:0000313" key="5">
    <source>
        <dbReference type="Ensembl" id="ENSFHEP00000024218.1"/>
    </source>
</evidence>
<dbReference type="Ensembl" id="ENSFHET00000008365.1">
    <property type="protein sequence ID" value="ENSFHEP00000024218.1"/>
    <property type="gene ID" value="ENSFHEG00000005636.1"/>
</dbReference>
<evidence type="ECO:0000259" key="3">
    <source>
        <dbReference type="Pfam" id="PF17751"/>
    </source>
</evidence>
<dbReference type="GeneID" id="105936270"/>
<proteinExistence type="predicted"/>
<evidence type="ECO:0000313" key="6">
    <source>
        <dbReference type="Proteomes" id="UP000265000"/>
    </source>
</evidence>
<dbReference type="SUPFAM" id="SSF57997">
    <property type="entry name" value="Tropomyosin"/>
    <property type="match status" value="1"/>
</dbReference>
<evidence type="ECO:0000256" key="2">
    <source>
        <dbReference type="SAM" id="MobiDB-lite"/>
    </source>
</evidence>
<reference evidence="5" key="2">
    <citation type="submission" date="2025-05" db="UniProtKB">
        <authorList>
            <consortium name="Ensembl"/>
        </authorList>
    </citation>
    <scope>IDENTIFICATION</scope>
</reference>